<dbReference type="OrthoDB" id="2476150at2"/>
<dbReference type="KEGG" id="pnp:IJ22_00360"/>
<organism evidence="1 2">
    <name type="scientific">Paenibacillus naphthalenovorans</name>
    <dbReference type="NCBI Taxonomy" id="162209"/>
    <lineage>
        <taxon>Bacteria</taxon>
        <taxon>Bacillati</taxon>
        <taxon>Bacillota</taxon>
        <taxon>Bacilli</taxon>
        <taxon>Bacillales</taxon>
        <taxon>Paenibacillaceae</taxon>
        <taxon>Paenibacillus</taxon>
    </lineage>
</organism>
<sequence>MLPIDSNESKKKLAHLYNEVSKSLFGFGTISLKVSIDGNIITFKAKHRRSPRSEALEGEAPNLKYEVDFYMSNIYKKKMRERLEERFELDIEAVLRDYDPATQWAITNVILAES</sequence>
<proteinExistence type="predicted"/>
<evidence type="ECO:0000313" key="2">
    <source>
        <dbReference type="Proteomes" id="UP000061660"/>
    </source>
</evidence>
<reference evidence="1 2" key="2">
    <citation type="journal article" date="2016" name="Genome Announc.">
        <title>Complete Genome Sequences of Two Interactive Moderate Thermophiles, Paenibacillus napthalenovorans 32O-Y and Paenibacillus sp. 32O-W.</title>
        <authorList>
            <person name="Butler R.R.III."/>
            <person name="Wang J."/>
            <person name="Stark B.C."/>
            <person name="Pombert J.F."/>
        </authorList>
    </citation>
    <scope>NUCLEOTIDE SEQUENCE [LARGE SCALE GENOMIC DNA]</scope>
    <source>
        <strain evidence="1 2">32O-Y</strain>
    </source>
</reference>
<dbReference type="RefSeq" id="WP_054817573.1">
    <property type="nucleotide sequence ID" value="NZ_BJCS01000008.1"/>
</dbReference>
<name>A0A0U2UB81_9BACL</name>
<dbReference type="EMBL" id="CP013652">
    <property type="protein sequence ID" value="ALS20428.1"/>
    <property type="molecule type" value="Genomic_DNA"/>
</dbReference>
<dbReference type="STRING" id="162209.IJ22_00360"/>
<dbReference type="PATRIC" id="fig|162209.4.peg.29"/>
<dbReference type="Proteomes" id="UP000061660">
    <property type="component" value="Chromosome"/>
</dbReference>
<dbReference type="AlphaFoldDB" id="A0A0U2UB81"/>
<accession>A0A0U2UB81</accession>
<protein>
    <submittedName>
        <fullName evidence="1">Uncharacterized protein</fullName>
    </submittedName>
</protein>
<gene>
    <name evidence="1" type="ORF">IJ22_00360</name>
</gene>
<keyword evidence="2" id="KW-1185">Reference proteome</keyword>
<reference evidence="2" key="1">
    <citation type="submission" date="2015-12" db="EMBL/GenBank/DDBJ databases">
        <title>Complete genome sequences of two moderately thermophilic Paenibacillus species.</title>
        <authorList>
            <person name="Butler R.III."/>
            <person name="Wang J."/>
            <person name="Stark B.C."/>
            <person name="Pombert J.-F."/>
        </authorList>
    </citation>
    <scope>NUCLEOTIDE SEQUENCE [LARGE SCALE GENOMIC DNA]</scope>
    <source>
        <strain evidence="2">32O-Y</strain>
    </source>
</reference>
<evidence type="ECO:0000313" key="1">
    <source>
        <dbReference type="EMBL" id="ALS20428.1"/>
    </source>
</evidence>